<dbReference type="InterPro" id="IPR015422">
    <property type="entry name" value="PyrdxlP-dep_Trfase_small"/>
</dbReference>
<keyword evidence="1" id="KW-0663">Pyridoxal phosphate</keyword>
<accession>A0ABN4X434</accession>
<keyword evidence="4" id="KW-1185">Reference proteome</keyword>
<dbReference type="RefSeq" id="WP_075777113.1">
    <property type="nucleotide sequence ID" value="NZ_CP019437.1"/>
</dbReference>
<dbReference type="InterPro" id="IPR000192">
    <property type="entry name" value="Aminotrans_V_dom"/>
</dbReference>
<feature type="domain" description="Aminotransferase class V" evidence="2">
    <location>
        <begin position="25"/>
        <end position="402"/>
    </location>
</feature>
<dbReference type="Pfam" id="PF00266">
    <property type="entry name" value="Aminotran_5"/>
    <property type="match status" value="1"/>
</dbReference>
<dbReference type="InterPro" id="IPR015421">
    <property type="entry name" value="PyrdxlP-dep_Trfase_major"/>
</dbReference>
<dbReference type="InterPro" id="IPR015424">
    <property type="entry name" value="PyrdxlP-dep_Trfase"/>
</dbReference>
<dbReference type="PANTHER" id="PTHR43586">
    <property type="entry name" value="CYSTEINE DESULFURASE"/>
    <property type="match status" value="1"/>
</dbReference>
<dbReference type="Proteomes" id="UP000185622">
    <property type="component" value="Chromosome"/>
</dbReference>
<dbReference type="PANTHER" id="PTHR43586:SF21">
    <property type="entry name" value="PYRIDOXAL PHOSPHATE (PLP)-DEPENDENT ASPARTATE AMINOTRANSFERASE SUPERFAMILY"/>
    <property type="match status" value="1"/>
</dbReference>
<dbReference type="Gene3D" id="3.90.1150.10">
    <property type="entry name" value="Aspartate Aminotransferase, domain 1"/>
    <property type="match status" value="1"/>
</dbReference>
<evidence type="ECO:0000313" key="4">
    <source>
        <dbReference type="Proteomes" id="UP000185622"/>
    </source>
</evidence>
<dbReference type="Gene3D" id="3.40.640.10">
    <property type="entry name" value="Type I PLP-dependent aspartate aminotransferase-like (Major domain)"/>
    <property type="match status" value="1"/>
</dbReference>
<dbReference type="EMBL" id="CP019437">
    <property type="protein sequence ID" value="AQS47232.1"/>
    <property type="molecule type" value="Genomic_DNA"/>
</dbReference>
<evidence type="ECO:0000259" key="2">
    <source>
        <dbReference type="Pfam" id="PF00266"/>
    </source>
</evidence>
<protein>
    <submittedName>
        <fullName evidence="3">Cysteine desulfurase-like protein</fullName>
    </submittedName>
</protein>
<organism evidence="3 4">
    <name type="scientific">Thioclava nitratireducens</name>
    <dbReference type="NCBI Taxonomy" id="1915078"/>
    <lineage>
        <taxon>Bacteria</taxon>
        <taxon>Pseudomonadati</taxon>
        <taxon>Pseudomonadota</taxon>
        <taxon>Alphaproteobacteria</taxon>
        <taxon>Rhodobacterales</taxon>
        <taxon>Paracoccaceae</taxon>
        <taxon>Thioclava</taxon>
    </lineage>
</organism>
<sequence>MNTAQDAIDLDFIRGHFPGLAADWVFFDNAGGSQIVQGAVDKISEFLIHRNVQTGGSYAVSKAAAEGLMTGREAAKTLVNAARPEEIVFGPSTTQLVRTLASAMRGQLQPGDEIIVSHADHESNIGPWDALREFGIVIKNWPLDQASMSMRLEDLEPLMTPRTKLVCIHHVSNILGSINPVKEFANFVHERGARICVDGVAYAPHRAIDVQDWDVDYYIFSIYKCYGPHMAIMYGKYDLLGELDGQYHYFYGKDKIPGKLEPGNPNYELAFSTVGVVDYLIALGTHLGGEGSDRARLEAAYAGIARQEDVLTGRLISWLEARNDCRIIGRGMEKGRVPTIAFKFDDLNSETVAREMDKFGIAIRFGDFHSRRLVEDLKETGQSGCLRVSMVHYNSVAQVDALTEALASITSQMRMAS</sequence>
<reference evidence="3 4" key="1">
    <citation type="submission" date="2017-01" db="EMBL/GenBank/DDBJ databases">
        <title>The complete genome sequence of a sulfur-oxidizing marine bacterium Thioclava sp. 25B10_4T.</title>
        <authorList>
            <person name="Liu Y."/>
            <person name="Lai Q."/>
            <person name="Shao Z."/>
        </authorList>
    </citation>
    <scope>NUCLEOTIDE SEQUENCE [LARGE SCALE GENOMIC DNA]</scope>
    <source>
        <strain evidence="3 4">25B10_4</strain>
    </source>
</reference>
<proteinExistence type="predicted"/>
<evidence type="ECO:0000256" key="1">
    <source>
        <dbReference type="ARBA" id="ARBA00022898"/>
    </source>
</evidence>
<dbReference type="SUPFAM" id="SSF53383">
    <property type="entry name" value="PLP-dependent transferases"/>
    <property type="match status" value="1"/>
</dbReference>
<evidence type="ECO:0000313" key="3">
    <source>
        <dbReference type="EMBL" id="AQS47232.1"/>
    </source>
</evidence>
<name>A0ABN4X434_9RHOB</name>
<gene>
    <name evidence="3" type="ORF">BMG03_05020</name>
</gene>